<proteinExistence type="predicted"/>
<dbReference type="AlphaFoldDB" id="A0A382UJR9"/>
<keyword evidence="2" id="KW-0560">Oxidoreductase</keyword>
<feature type="domain" description="Aldehyde oxidase/xanthine dehydrogenase a/b hammerhead" evidence="3">
    <location>
        <begin position="25"/>
        <end position="129"/>
    </location>
</feature>
<dbReference type="EMBL" id="UINC01144795">
    <property type="protein sequence ID" value="SVD34529.1"/>
    <property type="molecule type" value="Genomic_DNA"/>
</dbReference>
<dbReference type="SUPFAM" id="SSF54665">
    <property type="entry name" value="CO dehydrogenase molybdoprotein N-domain-like"/>
    <property type="match status" value="1"/>
</dbReference>
<name>A0A382UJR9_9ZZZZ</name>
<evidence type="ECO:0000256" key="1">
    <source>
        <dbReference type="ARBA" id="ARBA00022505"/>
    </source>
</evidence>
<dbReference type="Gene3D" id="3.90.1170.50">
    <property type="entry name" value="Aldehyde oxidase/xanthine dehydrogenase, a/b hammerhead"/>
    <property type="match status" value="1"/>
</dbReference>
<evidence type="ECO:0000313" key="4">
    <source>
        <dbReference type="EMBL" id="SVD34529.1"/>
    </source>
</evidence>
<dbReference type="PANTHER" id="PTHR11908:SF132">
    <property type="entry name" value="ALDEHYDE OXIDASE 1-RELATED"/>
    <property type="match status" value="1"/>
</dbReference>
<evidence type="ECO:0000259" key="3">
    <source>
        <dbReference type="SMART" id="SM01008"/>
    </source>
</evidence>
<dbReference type="GO" id="GO:0005506">
    <property type="term" value="F:iron ion binding"/>
    <property type="evidence" value="ECO:0007669"/>
    <property type="project" value="InterPro"/>
</dbReference>
<dbReference type="InterPro" id="IPR036856">
    <property type="entry name" value="Ald_Oxase/Xan_DH_a/b_sf"/>
</dbReference>
<dbReference type="InterPro" id="IPR016208">
    <property type="entry name" value="Ald_Oxase/xanthine_DH-like"/>
</dbReference>
<protein>
    <recommendedName>
        <fullName evidence="3">Aldehyde oxidase/xanthine dehydrogenase a/b hammerhead domain-containing protein</fullName>
    </recommendedName>
</protein>
<dbReference type="InterPro" id="IPR000674">
    <property type="entry name" value="Ald_Oxase/Xan_DH_a/b"/>
</dbReference>
<feature type="non-terminal residue" evidence="4">
    <location>
        <position position="130"/>
    </location>
</feature>
<organism evidence="4">
    <name type="scientific">marine metagenome</name>
    <dbReference type="NCBI Taxonomy" id="408172"/>
    <lineage>
        <taxon>unclassified sequences</taxon>
        <taxon>metagenomes</taxon>
        <taxon>ecological metagenomes</taxon>
    </lineage>
</organism>
<dbReference type="Pfam" id="PF01315">
    <property type="entry name" value="Ald_Xan_dh_C"/>
    <property type="match status" value="1"/>
</dbReference>
<dbReference type="GO" id="GO:0016491">
    <property type="term" value="F:oxidoreductase activity"/>
    <property type="evidence" value="ECO:0007669"/>
    <property type="project" value="UniProtKB-KW"/>
</dbReference>
<reference evidence="4" key="1">
    <citation type="submission" date="2018-05" db="EMBL/GenBank/DDBJ databases">
        <authorList>
            <person name="Lanie J.A."/>
            <person name="Ng W.-L."/>
            <person name="Kazmierczak K.M."/>
            <person name="Andrzejewski T.M."/>
            <person name="Davidsen T.M."/>
            <person name="Wayne K.J."/>
            <person name="Tettelin H."/>
            <person name="Glass J.I."/>
            <person name="Rusch D."/>
            <person name="Podicherti R."/>
            <person name="Tsui H.-C.T."/>
            <person name="Winkler M.E."/>
        </authorList>
    </citation>
    <scope>NUCLEOTIDE SEQUENCE</scope>
</reference>
<evidence type="ECO:0000256" key="2">
    <source>
        <dbReference type="ARBA" id="ARBA00023002"/>
    </source>
</evidence>
<dbReference type="PANTHER" id="PTHR11908">
    <property type="entry name" value="XANTHINE DEHYDROGENASE"/>
    <property type="match status" value="1"/>
</dbReference>
<keyword evidence="1" id="KW-0500">Molybdenum</keyword>
<sequence length="130" mass="13866">MDIKVMDNKWIGKRTIRPDGADKVTGRAAFGADHSLPGMLWGKVLRSPHPHAIIKSINLGKAASLPGVKAVMSGDDLPIIPLDKPLMVGPADMRYVSRNIMARDKVMYAGHSVAAVAATSSRIAQEALAL</sequence>
<accession>A0A382UJR9</accession>
<dbReference type="SMART" id="SM01008">
    <property type="entry name" value="Ald_Xan_dh_C"/>
    <property type="match status" value="1"/>
</dbReference>
<gene>
    <name evidence="4" type="ORF">METZ01_LOCUS387383</name>
</gene>